<evidence type="ECO:0000256" key="6">
    <source>
        <dbReference type="ARBA" id="ARBA00022840"/>
    </source>
</evidence>
<keyword evidence="7 9" id="KW-0234">DNA repair</keyword>
<dbReference type="Proteomes" id="UP000254771">
    <property type="component" value="Unassembled WGS sequence"/>
</dbReference>
<comment type="caution">
    <text evidence="11">The sequence shown here is derived from an EMBL/GenBank/DDBJ whole genome shotgun (WGS) entry which is preliminary data.</text>
</comment>
<protein>
    <recommendedName>
        <fullName evidence="3 9">DNA repair protein RecN</fullName>
    </recommendedName>
    <alternativeName>
        <fullName evidence="8 9">Recombination protein N</fullName>
    </alternativeName>
</protein>
<keyword evidence="6" id="KW-0067">ATP-binding</keyword>
<comment type="function">
    <text evidence="1 9">May be involved in recombinational repair of damaged DNA.</text>
</comment>
<proteinExistence type="inferred from homology"/>
<comment type="similarity">
    <text evidence="2 9">Belongs to the RecN family.</text>
</comment>
<evidence type="ECO:0000256" key="9">
    <source>
        <dbReference type="PIRNR" id="PIRNR003128"/>
    </source>
</evidence>
<dbReference type="InterPro" id="IPR004604">
    <property type="entry name" value="DNA_recomb/repair_RecN"/>
</dbReference>
<dbReference type="CDD" id="cd03241">
    <property type="entry name" value="ABC_RecN"/>
    <property type="match status" value="2"/>
</dbReference>
<evidence type="ECO:0000256" key="3">
    <source>
        <dbReference type="ARBA" id="ARBA00021315"/>
    </source>
</evidence>
<dbReference type="GO" id="GO:0009432">
    <property type="term" value="P:SOS response"/>
    <property type="evidence" value="ECO:0007669"/>
    <property type="project" value="TreeGrafter"/>
</dbReference>
<sequence length="557" mass="61368">MLTQIYVRNLAIVAALELDLFSGLSALTGETGAGKSILIDALGLALGGKTDNSMIRNGSERAEITAIFDISALPEIHSWLQDHSLDDENDCLLRRVLSRESRSRAYINGRPVPIQQVQELGQRLVQIHGQHAHQSLLRPHYQRRLLDAYGGHLGLTKTVDESFRDYRKSFEQLETLLAAAADRASRLDLLRFQADELSQLGASAAEIKTLDRDHKRLSHLERLRFGCGAVIDGLDENEPSLRSQLARLSDELSALQELDSNLEEPGEMLASALIQVDEALISLRNYLSGLELDPESLQQVEARIGALHDMARKYRVSPERLPQRLQQILQELAQLENADVELETLSVYVEKQREAFLGQAKKLSGKRRQAGKRLAQEISAAMQQLGMPGGRFDVTLKGINAADANGSGLEQIEFMVSANPGMPLQPLNKVASGGELSRISLAIQVATIRYGDTPTLVFDEVDVGIGGSVAEIVGQMLRTLGESRQFLCVTHLPQVAAQALNHLQVQKSTTNKLTRTEITPLGDESRIQEIARMLGGIKITEQTLAHAEEMISLADRR</sequence>
<dbReference type="PIRSF" id="PIRSF003128">
    <property type="entry name" value="RecN"/>
    <property type="match status" value="1"/>
</dbReference>
<keyword evidence="5 9" id="KW-0227">DNA damage</keyword>
<dbReference type="InterPro" id="IPR003395">
    <property type="entry name" value="RecF/RecN/SMC_N"/>
</dbReference>
<evidence type="ECO:0000256" key="8">
    <source>
        <dbReference type="ARBA" id="ARBA00033408"/>
    </source>
</evidence>
<keyword evidence="12" id="KW-1185">Reference proteome</keyword>
<dbReference type="PANTHER" id="PTHR11059:SF0">
    <property type="entry name" value="DNA REPAIR PROTEIN RECN"/>
    <property type="match status" value="1"/>
</dbReference>
<dbReference type="EMBL" id="QFXE01000015">
    <property type="protein sequence ID" value="RDH84335.1"/>
    <property type="molecule type" value="Genomic_DNA"/>
</dbReference>
<dbReference type="InterPro" id="IPR027417">
    <property type="entry name" value="P-loop_NTPase"/>
</dbReference>
<evidence type="ECO:0000313" key="12">
    <source>
        <dbReference type="Proteomes" id="UP000254771"/>
    </source>
</evidence>
<feature type="domain" description="RecF/RecN/SMC N-terminal" evidence="10">
    <location>
        <begin position="3"/>
        <end position="508"/>
    </location>
</feature>
<gene>
    <name evidence="11" type="ORF">DIZ78_12400</name>
</gene>
<evidence type="ECO:0000256" key="1">
    <source>
        <dbReference type="ARBA" id="ARBA00003618"/>
    </source>
</evidence>
<dbReference type="FunFam" id="3.40.50.300:FF:000356">
    <property type="entry name" value="DNA repair protein RecN"/>
    <property type="match status" value="1"/>
</dbReference>
<evidence type="ECO:0000256" key="2">
    <source>
        <dbReference type="ARBA" id="ARBA00009441"/>
    </source>
</evidence>
<name>A0A370DHB9_9GAMM</name>
<dbReference type="PANTHER" id="PTHR11059">
    <property type="entry name" value="DNA REPAIR PROTEIN RECN"/>
    <property type="match status" value="1"/>
</dbReference>
<dbReference type="GO" id="GO:0043590">
    <property type="term" value="C:bacterial nucleoid"/>
    <property type="evidence" value="ECO:0007669"/>
    <property type="project" value="TreeGrafter"/>
</dbReference>
<dbReference type="SUPFAM" id="SSF52540">
    <property type="entry name" value="P-loop containing nucleoside triphosphate hydrolases"/>
    <property type="match status" value="1"/>
</dbReference>
<dbReference type="AlphaFoldDB" id="A0A370DHB9"/>
<dbReference type="GO" id="GO:0006310">
    <property type="term" value="P:DNA recombination"/>
    <property type="evidence" value="ECO:0007669"/>
    <property type="project" value="InterPro"/>
</dbReference>
<dbReference type="NCBIfam" id="TIGR00634">
    <property type="entry name" value="recN"/>
    <property type="match status" value="1"/>
</dbReference>
<reference evidence="11 12" key="1">
    <citation type="journal article" date="2018" name="ISME J.">
        <title>Endosymbiont genomes yield clues of tubeworm success.</title>
        <authorList>
            <person name="Li Y."/>
            <person name="Liles M.R."/>
            <person name="Halanych K.M."/>
        </authorList>
    </citation>
    <scope>NUCLEOTIDE SEQUENCE [LARGE SCALE GENOMIC DNA]</scope>
    <source>
        <strain evidence="11">A1462</strain>
    </source>
</reference>
<accession>A0A370DHB9</accession>
<organism evidence="11 12">
    <name type="scientific">endosymbiont of Escarpia spicata</name>
    <dbReference type="NCBI Taxonomy" id="2200908"/>
    <lineage>
        <taxon>Bacteria</taxon>
        <taxon>Pseudomonadati</taxon>
        <taxon>Pseudomonadota</taxon>
        <taxon>Gammaproteobacteria</taxon>
        <taxon>sulfur-oxidizing symbionts</taxon>
    </lineage>
</organism>
<dbReference type="NCBIfam" id="NF008121">
    <property type="entry name" value="PRK10869.1"/>
    <property type="match status" value="1"/>
</dbReference>
<dbReference type="Gene3D" id="3.40.50.300">
    <property type="entry name" value="P-loop containing nucleotide triphosphate hydrolases"/>
    <property type="match status" value="2"/>
</dbReference>
<evidence type="ECO:0000256" key="4">
    <source>
        <dbReference type="ARBA" id="ARBA00022741"/>
    </source>
</evidence>
<dbReference type="Pfam" id="PF02463">
    <property type="entry name" value="SMC_N"/>
    <property type="match status" value="1"/>
</dbReference>
<dbReference type="GO" id="GO:0006281">
    <property type="term" value="P:DNA repair"/>
    <property type="evidence" value="ECO:0007669"/>
    <property type="project" value="UniProtKB-KW"/>
</dbReference>
<dbReference type="FunFam" id="3.40.50.300:FF:000319">
    <property type="entry name" value="DNA repair protein RecN"/>
    <property type="match status" value="1"/>
</dbReference>
<evidence type="ECO:0000259" key="10">
    <source>
        <dbReference type="Pfam" id="PF02463"/>
    </source>
</evidence>
<evidence type="ECO:0000256" key="7">
    <source>
        <dbReference type="ARBA" id="ARBA00023204"/>
    </source>
</evidence>
<dbReference type="GO" id="GO:0005524">
    <property type="term" value="F:ATP binding"/>
    <property type="evidence" value="ECO:0007669"/>
    <property type="project" value="UniProtKB-KW"/>
</dbReference>
<evidence type="ECO:0000313" key="11">
    <source>
        <dbReference type="EMBL" id="RDH84335.1"/>
    </source>
</evidence>
<evidence type="ECO:0000256" key="5">
    <source>
        <dbReference type="ARBA" id="ARBA00022763"/>
    </source>
</evidence>
<keyword evidence="4" id="KW-0547">Nucleotide-binding</keyword>